<accession>A0ABV8UQB9</accession>
<dbReference type="Proteomes" id="UP001595799">
    <property type="component" value="Unassembled WGS sequence"/>
</dbReference>
<dbReference type="Pfam" id="PF00149">
    <property type="entry name" value="Metallophos"/>
    <property type="match status" value="1"/>
</dbReference>
<evidence type="ECO:0000313" key="3">
    <source>
        <dbReference type="Proteomes" id="UP001595799"/>
    </source>
</evidence>
<evidence type="ECO:0000259" key="1">
    <source>
        <dbReference type="Pfam" id="PF00149"/>
    </source>
</evidence>
<dbReference type="InterPro" id="IPR026336">
    <property type="entry name" value="PdeM-like"/>
</dbReference>
<dbReference type="PANTHER" id="PTHR39323:SF1">
    <property type="entry name" value="BLR1149 PROTEIN"/>
    <property type="match status" value="1"/>
</dbReference>
<dbReference type="EC" id="3.1.-.-" evidence="2"/>
<dbReference type="SUPFAM" id="SSF56300">
    <property type="entry name" value="Metallo-dependent phosphatases"/>
    <property type="match status" value="1"/>
</dbReference>
<dbReference type="GO" id="GO:0004519">
    <property type="term" value="F:endonuclease activity"/>
    <property type="evidence" value="ECO:0007669"/>
    <property type="project" value="UniProtKB-KW"/>
</dbReference>
<dbReference type="PANTHER" id="PTHR39323">
    <property type="entry name" value="BLR1149 PROTEIN"/>
    <property type="match status" value="1"/>
</dbReference>
<keyword evidence="2" id="KW-0378">Hydrolase</keyword>
<dbReference type="GO" id="GO:0016874">
    <property type="term" value="F:ligase activity"/>
    <property type="evidence" value="ECO:0007669"/>
    <property type="project" value="UniProtKB-KW"/>
</dbReference>
<keyword evidence="3" id="KW-1185">Reference proteome</keyword>
<dbReference type="NCBIfam" id="TIGR04123">
    <property type="entry name" value="P_estr_lig_assc"/>
    <property type="match status" value="1"/>
</dbReference>
<protein>
    <submittedName>
        <fullName evidence="2">Ligase-associated DNA damage response endonuclease PdeM</fullName>
        <ecNumber evidence="2">3.1.-.-</ecNumber>
    </submittedName>
</protein>
<reference evidence="3" key="1">
    <citation type="journal article" date="2019" name="Int. J. Syst. Evol. Microbiol.">
        <title>The Global Catalogue of Microorganisms (GCM) 10K type strain sequencing project: providing services to taxonomists for standard genome sequencing and annotation.</title>
        <authorList>
            <consortium name="The Broad Institute Genomics Platform"/>
            <consortium name="The Broad Institute Genome Sequencing Center for Infectious Disease"/>
            <person name="Wu L."/>
            <person name="Ma J."/>
        </authorList>
    </citation>
    <scope>NUCLEOTIDE SEQUENCE [LARGE SCALE GENOMIC DNA]</scope>
    <source>
        <strain evidence="3">CECT 8472</strain>
    </source>
</reference>
<sequence length="241" mass="26755">MQQAFDFPETAEPGSFRFNGAALVSDPSGALWWPAERCLVVADLHLEKGSSFAARGQFLPPYDSRATLERLQEVIARLQPKRVICLGDSFHDAEAGGRLSDAEKERLRALTSGHDWIWITGNHDPEPPRELGGDVLNEVEMHRLIFRHEAEESPEGYGEVSGHYHPKAAVRVKGRRFSRPCFAFDEGRLILPSFGAYTGGLDVLAPALRELLAPGFRVRLISARKVYAFSSEMLEPFGVPA</sequence>
<evidence type="ECO:0000313" key="2">
    <source>
        <dbReference type="EMBL" id="MFC4352693.1"/>
    </source>
</evidence>
<keyword evidence="2" id="KW-0255">Endonuclease</keyword>
<dbReference type="Gene3D" id="3.60.21.10">
    <property type="match status" value="1"/>
</dbReference>
<dbReference type="InterPro" id="IPR024173">
    <property type="entry name" value="Pesterase_MJ0037-like"/>
</dbReference>
<dbReference type="EMBL" id="JBHSCW010000008">
    <property type="protein sequence ID" value="MFC4352693.1"/>
    <property type="molecule type" value="Genomic_DNA"/>
</dbReference>
<keyword evidence="2" id="KW-0540">Nuclease</keyword>
<name>A0ABV8UQB9_9PROT</name>
<dbReference type="InterPro" id="IPR004843">
    <property type="entry name" value="Calcineurin-like_PHP"/>
</dbReference>
<dbReference type="PIRSF" id="PIRSF000887">
    <property type="entry name" value="Pesterase_MJ0037"/>
    <property type="match status" value="1"/>
</dbReference>
<feature type="domain" description="Calcineurin-like phosphoesterase" evidence="1">
    <location>
        <begin position="37"/>
        <end position="146"/>
    </location>
</feature>
<keyword evidence="2" id="KW-0436">Ligase</keyword>
<gene>
    <name evidence="2" type="primary">pdeM</name>
    <name evidence="2" type="ORF">ACFOW6_14170</name>
</gene>
<organism evidence="2 3">
    <name type="scientific">Fodinicurvata halophila</name>
    <dbReference type="NCBI Taxonomy" id="1419723"/>
    <lineage>
        <taxon>Bacteria</taxon>
        <taxon>Pseudomonadati</taxon>
        <taxon>Pseudomonadota</taxon>
        <taxon>Alphaproteobacteria</taxon>
        <taxon>Rhodospirillales</taxon>
        <taxon>Rhodovibrionaceae</taxon>
        <taxon>Fodinicurvata</taxon>
    </lineage>
</organism>
<dbReference type="InterPro" id="IPR029052">
    <property type="entry name" value="Metallo-depent_PP-like"/>
</dbReference>
<dbReference type="GO" id="GO:0016787">
    <property type="term" value="F:hydrolase activity"/>
    <property type="evidence" value="ECO:0007669"/>
    <property type="project" value="UniProtKB-KW"/>
</dbReference>
<proteinExistence type="predicted"/>
<dbReference type="RefSeq" id="WP_382423053.1">
    <property type="nucleotide sequence ID" value="NZ_JBHSCW010000008.1"/>
</dbReference>
<comment type="caution">
    <text evidence="2">The sequence shown here is derived from an EMBL/GenBank/DDBJ whole genome shotgun (WGS) entry which is preliminary data.</text>
</comment>